<comment type="caution">
    <text evidence="1">The sequence shown here is derived from an EMBL/GenBank/DDBJ whole genome shotgun (WGS) entry which is preliminary data.</text>
</comment>
<evidence type="ECO:0000313" key="1">
    <source>
        <dbReference type="EMBL" id="EYB68119.1"/>
    </source>
</evidence>
<dbReference type="AlphaFoldDB" id="A0A016QQV0"/>
<accession>A0A016QQV0</accession>
<protein>
    <submittedName>
        <fullName evidence="1">Uncharacterized protein</fullName>
    </submittedName>
</protein>
<dbReference type="eggNOG" id="COG1309">
    <property type="taxonomic scope" value="Bacteria"/>
</dbReference>
<sequence>MTTVKDICEAARVTQRYFYEAFTSREDLLCTASAATTNTMREEALLAAAQSGPATSERVWAASLAYFSYIRAHPEVARLTLFEMEGVSAEVDAFHRADLQKTTNLIRDLLFSHSGPAEGSSPRLSPDLLARGILGAMYQMAKEWTHAGFDQTPETMARHLQAIGLGTGRQV</sequence>
<gene>
    <name evidence="1" type="ORF">DEIPH_ctg026orf0014</name>
</gene>
<dbReference type="STRING" id="1476583.DEIPH_ctg026orf0014"/>
<name>A0A016QQV0_9DEIO</name>
<evidence type="ECO:0000313" key="2">
    <source>
        <dbReference type="Proteomes" id="UP000020492"/>
    </source>
</evidence>
<proteinExistence type="predicted"/>
<dbReference type="Gene3D" id="1.10.357.10">
    <property type="entry name" value="Tetracycline Repressor, domain 2"/>
    <property type="match status" value="1"/>
</dbReference>
<dbReference type="InterPro" id="IPR036271">
    <property type="entry name" value="Tet_transcr_reg_TetR-rel_C_sf"/>
</dbReference>
<dbReference type="InterPro" id="IPR009057">
    <property type="entry name" value="Homeodomain-like_sf"/>
</dbReference>
<dbReference type="Proteomes" id="UP000020492">
    <property type="component" value="Unassembled WGS sequence"/>
</dbReference>
<dbReference type="SUPFAM" id="SSF48498">
    <property type="entry name" value="Tetracyclin repressor-like, C-terminal domain"/>
    <property type="match status" value="1"/>
</dbReference>
<dbReference type="EMBL" id="JHAC01000026">
    <property type="protein sequence ID" value="EYB68119.1"/>
    <property type="molecule type" value="Genomic_DNA"/>
</dbReference>
<dbReference type="SUPFAM" id="SSF46689">
    <property type="entry name" value="Homeodomain-like"/>
    <property type="match status" value="1"/>
</dbReference>
<keyword evidence="2" id="KW-1185">Reference proteome</keyword>
<organism evidence="1 2">
    <name type="scientific">Deinococcus phoenicis</name>
    <dbReference type="NCBI Taxonomy" id="1476583"/>
    <lineage>
        <taxon>Bacteria</taxon>
        <taxon>Thermotogati</taxon>
        <taxon>Deinococcota</taxon>
        <taxon>Deinococci</taxon>
        <taxon>Deinococcales</taxon>
        <taxon>Deinococcaceae</taxon>
        <taxon>Deinococcus</taxon>
    </lineage>
</organism>
<reference evidence="1 2" key="1">
    <citation type="submission" date="2014-03" db="EMBL/GenBank/DDBJ databases">
        <title>Draft genome sequence of Deinococcus phoenicis 1P10ME.</title>
        <authorList>
            <person name="Stepanov V.G."/>
            <person name="Vaishampayan P."/>
            <person name="Venkateswaran K."/>
            <person name="Fox G.E."/>
        </authorList>
    </citation>
    <scope>NUCLEOTIDE SEQUENCE [LARGE SCALE GENOMIC DNA]</scope>
    <source>
        <strain evidence="1 2">1P10ME</strain>
    </source>
</reference>
<dbReference type="PATRIC" id="fig|1476583.3.peg.1757"/>